<dbReference type="AlphaFoldDB" id="A0A9P8N4M7"/>
<keyword evidence="4" id="KW-1185">Reference proteome</keyword>
<keyword evidence="2" id="KW-0472">Membrane</keyword>
<reference evidence="3" key="1">
    <citation type="submission" date="2021-09" db="EMBL/GenBank/DDBJ databases">
        <title>A high-quality genome of the endoparasitic fungus Hirsutella rhossiliensis with a comparison of Hirsutella genomes reveals transposable elements contributing to genome size variation.</title>
        <authorList>
            <person name="Lin R."/>
            <person name="Jiao Y."/>
            <person name="Sun X."/>
            <person name="Ling J."/>
            <person name="Xie B."/>
            <person name="Cheng X."/>
        </authorList>
    </citation>
    <scope>NUCLEOTIDE SEQUENCE</scope>
    <source>
        <strain evidence="3">HR02</strain>
    </source>
</reference>
<organism evidence="3 4">
    <name type="scientific">Hirsutella rhossiliensis</name>
    <dbReference type="NCBI Taxonomy" id="111463"/>
    <lineage>
        <taxon>Eukaryota</taxon>
        <taxon>Fungi</taxon>
        <taxon>Dikarya</taxon>
        <taxon>Ascomycota</taxon>
        <taxon>Pezizomycotina</taxon>
        <taxon>Sordariomycetes</taxon>
        <taxon>Hypocreomycetidae</taxon>
        <taxon>Hypocreales</taxon>
        <taxon>Ophiocordycipitaceae</taxon>
        <taxon>Hirsutella</taxon>
    </lineage>
</organism>
<evidence type="ECO:0000256" key="2">
    <source>
        <dbReference type="SAM" id="Phobius"/>
    </source>
</evidence>
<name>A0A9P8N4M7_9HYPO</name>
<sequence length="251" mass="25698">MQRQRRGNFASSTSASRRRSSRHGGPASPARHATTTTTITAAAAAAQGSSGVPAPALTTTTAAAAALTPPPIPARSAARSLAPATAPNPGPSSRPSSSSSPGPSSRPSSSLRPSSRPGPSSDTRPAPSPSAVGAAPIVAPTHYTSHAEPAPRTDLPHQSQPPPQRTTLLRQTAVPFVASALAMAAANFCALAFQPTPEQREGREGRWTTGHTMIHVSSLGCLSVVLVSAPAIIDAANEWKETPEVWRAVRT</sequence>
<dbReference type="RefSeq" id="XP_044724288.1">
    <property type="nucleotide sequence ID" value="XM_044860655.1"/>
</dbReference>
<accession>A0A9P8N4M7</accession>
<feature type="compositionally biased region" description="Low complexity" evidence="1">
    <location>
        <begin position="129"/>
        <end position="140"/>
    </location>
</feature>
<dbReference type="GeneID" id="68351313"/>
<comment type="caution">
    <text evidence="3">The sequence shown here is derived from an EMBL/GenBank/DDBJ whole genome shotgun (WGS) entry which is preliminary data.</text>
</comment>
<keyword evidence="2" id="KW-0812">Transmembrane</keyword>
<evidence type="ECO:0000313" key="3">
    <source>
        <dbReference type="EMBL" id="KAH0966775.1"/>
    </source>
</evidence>
<protein>
    <submittedName>
        <fullName evidence="3">Uncharacterized protein</fullName>
    </submittedName>
</protein>
<keyword evidence="2" id="KW-1133">Transmembrane helix</keyword>
<proteinExistence type="predicted"/>
<feature type="region of interest" description="Disordered" evidence="1">
    <location>
        <begin position="67"/>
        <end position="165"/>
    </location>
</feature>
<feature type="transmembrane region" description="Helical" evidence="2">
    <location>
        <begin position="213"/>
        <end position="233"/>
    </location>
</feature>
<evidence type="ECO:0000313" key="4">
    <source>
        <dbReference type="Proteomes" id="UP000824596"/>
    </source>
</evidence>
<feature type="compositionally biased region" description="Low complexity" evidence="1">
    <location>
        <begin position="74"/>
        <end position="85"/>
    </location>
</feature>
<feature type="compositionally biased region" description="Low complexity" evidence="1">
    <location>
        <begin position="33"/>
        <end position="46"/>
    </location>
</feature>
<dbReference type="Proteomes" id="UP000824596">
    <property type="component" value="Unassembled WGS sequence"/>
</dbReference>
<feature type="region of interest" description="Disordered" evidence="1">
    <location>
        <begin position="1"/>
        <end position="55"/>
    </location>
</feature>
<feature type="compositionally biased region" description="Low complexity" evidence="1">
    <location>
        <begin position="93"/>
        <end position="121"/>
    </location>
</feature>
<feature type="transmembrane region" description="Helical" evidence="2">
    <location>
        <begin position="173"/>
        <end position="193"/>
    </location>
</feature>
<evidence type="ECO:0000256" key="1">
    <source>
        <dbReference type="SAM" id="MobiDB-lite"/>
    </source>
</evidence>
<dbReference type="EMBL" id="JAIZPD010000002">
    <property type="protein sequence ID" value="KAH0966775.1"/>
    <property type="molecule type" value="Genomic_DNA"/>
</dbReference>
<gene>
    <name evidence="3" type="ORF">HRG_02184</name>
</gene>